<sequence length="139" mass="14991">MESPERYVGLDVPCRVGGRVVMSQRYKALFPVTPGGTNVHIGRIFYEPQTDCSGGGEGVIEEVWDDGAWCRVRWDKTDETGCYWIASMWTCLPHATGGHDRGQIGCSPLASLDPPDPSPRPAPPNDGDDGAENDGGAED</sequence>
<feature type="compositionally biased region" description="Acidic residues" evidence="1">
    <location>
        <begin position="126"/>
        <end position="139"/>
    </location>
</feature>
<dbReference type="AlphaFoldDB" id="A0A7S0QVA1"/>
<name>A0A7S0QVA1_9CRYP</name>
<organism evidence="2">
    <name type="scientific">Cryptomonas curvata</name>
    <dbReference type="NCBI Taxonomy" id="233186"/>
    <lineage>
        <taxon>Eukaryota</taxon>
        <taxon>Cryptophyceae</taxon>
        <taxon>Cryptomonadales</taxon>
        <taxon>Cryptomonadaceae</taxon>
        <taxon>Cryptomonas</taxon>
    </lineage>
</organism>
<protein>
    <submittedName>
        <fullName evidence="2">Uncharacterized protein</fullName>
    </submittedName>
</protein>
<gene>
    <name evidence="2" type="ORF">CCUR1050_LOCUS29091</name>
</gene>
<reference evidence="2" key="1">
    <citation type="submission" date="2021-01" db="EMBL/GenBank/DDBJ databases">
        <authorList>
            <person name="Corre E."/>
            <person name="Pelletier E."/>
            <person name="Niang G."/>
            <person name="Scheremetjew M."/>
            <person name="Finn R."/>
            <person name="Kale V."/>
            <person name="Holt S."/>
            <person name="Cochrane G."/>
            <person name="Meng A."/>
            <person name="Brown T."/>
            <person name="Cohen L."/>
        </authorList>
    </citation>
    <scope>NUCLEOTIDE SEQUENCE</scope>
    <source>
        <strain evidence="2">CCAP979/52</strain>
    </source>
</reference>
<dbReference type="EMBL" id="HBEZ01053005">
    <property type="protein sequence ID" value="CAD8655211.1"/>
    <property type="molecule type" value="Transcribed_RNA"/>
</dbReference>
<proteinExistence type="predicted"/>
<evidence type="ECO:0000313" key="2">
    <source>
        <dbReference type="EMBL" id="CAD8655211.1"/>
    </source>
</evidence>
<evidence type="ECO:0000256" key="1">
    <source>
        <dbReference type="SAM" id="MobiDB-lite"/>
    </source>
</evidence>
<accession>A0A7S0QVA1</accession>
<feature type="region of interest" description="Disordered" evidence="1">
    <location>
        <begin position="103"/>
        <end position="139"/>
    </location>
</feature>
<feature type="compositionally biased region" description="Pro residues" evidence="1">
    <location>
        <begin position="114"/>
        <end position="124"/>
    </location>
</feature>